<reference evidence="3" key="1">
    <citation type="submission" date="2022-07" db="EMBL/GenBank/DDBJ databases">
        <authorList>
            <person name="Macas J."/>
            <person name="Novak P."/>
            <person name="Neumann P."/>
        </authorList>
    </citation>
    <scope>NUCLEOTIDE SEQUENCE</scope>
</reference>
<dbReference type="SUPFAM" id="SSF57667">
    <property type="entry name" value="beta-beta-alpha zinc fingers"/>
    <property type="match status" value="2"/>
</dbReference>
<dbReference type="InterPro" id="IPR036236">
    <property type="entry name" value="Znf_C2H2_sf"/>
</dbReference>
<feature type="region of interest" description="Disordered" evidence="1">
    <location>
        <begin position="133"/>
        <end position="199"/>
    </location>
</feature>
<organism evidence="3 4">
    <name type="scientific">Cuscuta epithymum</name>
    <dbReference type="NCBI Taxonomy" id="186058"/>
    <lineage>
        <taxon>Eukaryota</taxon>
        <taxon>Viridiplantae</taxon>
        <taxon>Streptophyta</taxon>
        <taxon>Embryophyta</taxon>
        <taxon>Tracheophyta</taxon>
        <taxon>Spermatophyta</taxon>
        <taxon>Magnoliopsida</taxon>
        <taxon>eudicotyledons</taxon>
        <taxon>Gunneridae</taxon>
        <taxon>Pentapetalae</taxon>
        <taxon>asterids</taxon>
        <taxon>lamiids</taxon>
        <taxon>Solanales</taxon>
        <taxon>Convolvulaceae</taxon>
        <taxon>Cuscuteae</taxon>
        <taxon>Cuscuta</taxon>
        <taxon>Cuscuta subgen. Cuscuta</taxon>
    </lineage>
</organism>
<evidence type="ECO:0000313" key="3">
    <source>
        <dbReference type="EMBL" id="CAH9083012.1"/>
    </source>
</evidence>
<sequence>MDFSAQQQQQYQSWQLQSQSYDPYTYHYHHPHQPYYYQQPNAHLQHQQQHGQPIHPPGVPDPSSTGLPVQSQESAYQHPAHQLSTGPSAAAAATATTMTYLTPGLQQGHQWYSQPDAYAPLVGGPGLALGHGSQPYMIHPSQAASQAPRKFGNRRGGTPFRGGRQGKPSRGRGSSQGRGGSTPSSSNTEASAVNNQQPKVAARCDVCNADCTSLDVLEQHKLGKRHLKNMKKLDPLKNTFVSEVQNGKSVAANDLVVGSLPSQNVESQAALESTDKKEGEPEKPVVLPIEAAKVNDLRRGSKRAIRGGGRGGKRVRISGRPERGPHKPKVVIPLVCDLCNVKCDTQEVLDRHLAGKKHISKRKHFEAHQAMYGPQELQVLYPPNPVTQTLLQSQQQQQPQQPISVPPQTPSEQPSAAIAAASSLPSQTQTTVP</sequence>
<dbReference type="GO" id="GO:0008270">
    <property type="term" value="F:zinc ion binding"/>
    <property type="evidence" value="ECO:0007669"/>
    <property type="project" value="InterPro"/>
</dbReference>
<evidence type="ECO:0000259" key="2">
    <source>
        <dbReference type="PROSITE" id="PS00028"/>
    </source>
</evidence>
<feature type="compositionally biased region" description="Polar residues" evidence="1">
    <location>
        <begin position="187"/>
        <end position="198"/>
    </location>
</feature>
<dbReference type="Pfam" id="PF12874">
    <property type="entry name" value="zf-met"/>
    <property type="match status" value="2"/>
</dbReference>
<dbReference type="GO" id="GO:0003676">
    <property type="term" value="F:nucleic acid binding"/>
    <property type="evidence" value="ECO:0007669"/>
    <property type="project" value="InterPro"/>
</dbReference>
<dbReference type="Proteomes" id="UP001152523">
    <property type="component" value="Unassembled WGS sequence"/>
</dbReference>
<dbReference type="SMART" id="SM00451">
    <property type="entry name" value="ZnF_U1"/>
    <property type="match status" value="2"/>
</dbReference>
<keyword evidence="4" id="KW-1185">Reference proteome</keyword>
<feature type="region of interest" description="Disordered" evidence="1">
    <location>
        <begin position="302"/>
        <end position="326"/>
    </location>
</feature>
<name>A0AAV0CWA9_9ASTE</name>
<feature type="domain" description="C2H2-type" evidence="2">
    <location>
        <begin position="336"/>
        <end position="358"/>
    </location>
</feature>
<dbReference type="PROSITE" id="PS00028">
    <property type="entry name" value="ZINC_FINGER_C2H2_1"/>
    <property type="match status" value="1"/>
</dbReference>
<dbReference type="Gene3D" id="3.30.160.60">
    <property type="entry name" value="Classic Zinc Finger"/>
    <property type="match status" value="2"/>
</dbReference>
<evidence type="ECO:0000256" key="1">
    <source>
        <dbReference type="SAM" id="MobiDB-lite"/>
    </source>
</evidence>
<feature type="compositionally biased region" description="Low complexity" evidence="1">
    <location>
        <begin position="389"/>
        <end position="403"/>
    </location>
</feature>
<dbReference type="InterPro" id="IPR013087">
    <property type="entry name" value="Znf_C2H2_type"/>
</dbReference>
<feature type="region of interest" description="Disordered" evidence="1">
    <location>
        <begin position="43"/>
        <end position="89"/>
    </location>
</feature>
<dbReference type="PANTHER" id="PTHR47487">
    <property type="entry name" value="OS06G0651300 PROTEIN-RELATED"/>
    <property type="match status" value="1"/>
</dbReference>
<dbReference type="SMART" id="SM00355">
    <property type="entry name" value="ZnF_C2H2"/>
    <property type="match status" value="2"/>
</dbReference>
<protein>
    <recommendedName>
        <fullName evidence="2">C2H2-type domain-containing protein</fullName>
    </recommendedName>
</protein>
<dbReference type="InterPro" id="IPR003604">
    <property type="entry name" value="Matrin/U1-like-C_Znf_C2H2"/>
</dbReference>
<feature type="compositionally biased region" description="Polar residues" evidence="1">
    <location>
        <begin position="62"/>
        <end position="75"/>
    </location>
</feature>
<feature type="compositionally biased region" description="Low complexity" evidence="1">
    <location>
        <begin position="410"/>
        <end position="426"/>
    </location>
</feature>
<dbReference type="AlphaFoldDB" id="A0AAV0CWA9"/>
<feature type="region of interest" description="Disordered" evidence="1">
    <location>
        <begin position="389"/>
        <end position="433"/>
    </location>
</feature>
<gene>
    <name evidence="3" type="ORF">CEPIT_LOCUS8317</name>
</gene>
<comment type="caution">
    <text evidence="3">The sequence shown here is derived from an EMBL/GenBank/DDBJ whole genome shotgun (WGS) entry which is preliminary data.</text>
</comment>
<proteinExistence type="predicted"/>
<evidence type="ECO:0000313" key="4">
    <source>
        <dbReference type="Proteomes" id="UP001152523"/>
    </source>
</evidence>
<accession>A0AAV0CWA9</accession>
<dbReference type="EMBL" id="CAMAPF010000040">
    <property type="protein sequence ID" value="CAH9083012.1"/>
    <property type="molecule type" value="Genomic_DNA"/>
</dbReference>
<feature type="compositionally biased region" description="Basic residues" evidence="1">
    <location>
        <begin position="302"/>
        <end position="317"/>
    </location>
</feature>
<dbReference type="PANTHER" id="PTHR47487:SF12">
    <property type="entry name" value="GLUTENIN, HIGH MOLECULAR WEIGHT SUBUNIT DX5-LIKE"/>
    <property type="match status" value="1"/>
</dbReference>
<feature type="compositionally biased region" description="Low complexity" evidence="1">
    <location>
        <begin position="43"/>
        <end position="53"/>
    </location>
</feature>